<evidence type="ECO:0000256" key="4">
    <source>
        <dbReference type="ARBA" id="ARBA00022454"/>
    </source>
</evidence>
<feature type="domain" description="INTS8 TPR repeats" evidence="6">
    <location>
        <begin position="498"/>
        <end position="1013"/>
    </location>
</feature>
<organism evidence="8">
    <name type="scientific">Thrips palmi</name>
    <name type="common">Melon thrips</name>
    <dbReference type="NCBI Taxonomy" id="161013"/>
    <lineage>
        <taxon>Eukaryota</taxon>
        <taxon>Metazoa</taxon>
        <taxon>Ecdysozoa</taxon>
        <taxon>Arthropoda</taxon>
        <taxon>Hexapoda</taxon>
        <taxon>Insecta</taxon>
        <taxon>Pterygota</taxon>
        <taxon>Neoptera</taxon>
        <taxon>Paraneoptera</taxon>
        <taxon>Thysanoptera</taxon>
        <taxon>Terebrantia</taxon>
        <taxon>Thripoidea</taxon>
        <taxon>Thripidae</taxon>
        <taxon>Thrips</taxon>
    </lineage>
</organism>
<comment type="similarity">
    <text evidence="3">Belongs to the Integrator subunit 8 family.</text>
</comment>
<dbReference type="GO" id="GO:0034472">
    <property type="term" value="P:snRNA 3'-end processing"/>
    <property type="evidence" value="ECO:0007669"/>
    <property type="project" value="InterPro"/>
</dbReference>
<name>A0A6P8ZRC3_THRPL</name>
<evidence type="ECO:0000313" key="7">
    <source>
        <dbReference type="Proteomes" id="UP000515158"/>
    </source>
</evidence>
<evidence type="ECO:0000259" key="6">
    <source>
        <dbReference type="Pfam" id="PF25756"/>
    </source>
</evidence>
<accession>A0A6P8ZRC3</accession>
<dbReference type="PANTHER" id="PTHR13350">
    <property type="entry name" value="INTEGRATOR COMPLEX SUBUNIT 8"/>
    <property type="match status" value="1"/>
</dbReference>
<evidence type="ECO:0000256" key="1">
    <source>
        <dbReference type="ARBA" id="ARBA00004123"/>
    </source>
</evidence>
<dbReference type="GeneID" id="117649063"/>
<keyword evidence="4" id="KW-0158">Chromosome</keyword>
<dbReference type="InterPro" id="IPR038751">
    <property type="entry name" value="INTS8"/>
</dbReference>
<dbReference type="Proteomes" id="UP000515158">
    <property type="component" value="Unplaced"/>
</dbReference>
<dbReference type="GO" id="GO:0032039">
    <property type="term" value="C:integrator complex"/>
    <property type="evidence" value="ECO:0007669"/>
    <property type="project" value="TreeGrafter"/>
</dbReference>
<evidence type="ECO:0000256" key="3">
    <source>
        <dbReference type="ARBA" id="ARBA00007147"/>
    </source>
</evidence>
<proteinExistence type="inferred from homology"/>
<dbReference type="CTD" id="55656"/>
<dbReference type="PANTHER" id="PTHR13350:SF1">
    <property type="entry name" value="INTEGRATOR COMPLEX SUBUNIT 8"/>
    <property type="match status" value="1"/>
</dbReference>
<evidence type="ECO:0000256" key="5">
    <source>
        <dbReference type="ARBA" id="ARBA00023242"/>
    </source>
</evidence>
<gene>
    <name evidence="8" type="primary">LOC117649063</name>
</gene>
<comment type="subcellular location">
    <subcellularLocation>
        <location evidence="2">Chromosome</location>
    </subcellularLocation>
    <subcellularLocation>
        <location evidence="1">Nucleus</location>
    </subcellularLocation>
</comment>
<dbReference type="FunCoup" id="A0A6P8ZRC3">
    <property type="interactions" value="2185"/>
</dbReference>
<evidence type="ECO:0000313" key="8">
    <source>
        <dbReference type="RefSeq" id="XP_034247354.1"/>
    </source>
</evidence>
<dbReference type="InParanoid" id="A0A6P8ZRC3"/>
<dbReference type="KEGG" id="tpal:117649063"/>
<dbReference type="OrthoDB" id="64340at2759"/>
<dbReference type="Pfam" id="PF25756">
    <property type="entry name" value="TPR_INTS8"/>
    <property type="match status" value="1"/>
</dbReference>
<protein>
    <submittedName>
        <fullName evidence="8">Integrator complex subunit 8</fullName>
    </submittedName>
</protein>
<dbReference type="AlphaFoldDB" id="A0A6P8ZRC3"/>
<sequence length="1015" mass="114051">MKMDPLKQESATTQSDAVLWFVFLLDPSLLEKHLNEQDSDPTPPELITKFLTNGQANNEARSKKNLALKILSLKVAAHLKWDMSVLLNRLSLGMQFLLLKDLIYMSRQEEWDPSTDIALNFDDITPQALFSIVLFHRWVLCALVKQNISINCSSSGNGNANIGRAPGAITNGASPAEMPPDEVLRLLEKQAPESVAVLQKALQAQPTNYSVPTFDTFQPLTEDSSDVEMLWEKCEPITLEEFRSQLHFDLGVYFIFRQEHDLARQNFSACDELFSKCSRPSVYCSVSRPKLDGYRIACGVFSPQAQTSLLCQFHASIKQQYMGIVNILIQDNKSQEIPMVHREHLELDIQGAIQSGKFTVARDLLIHVQCLNIARRLAGSLLICQDYSHRIRAAGPKGADILLNILKPLLLEDKKIDELNEHVSCRFRVRTFIRNLLESGNQVALAKAVQASPEFCSLFKPSELDQLCGKITDISIPSMLSSSSWDIPDLGPRKNPRLEIGSVEQQLIQSYDPEEIRQLLAKLISVPTGKSQPKSVWNVNSKWELPIPVHSVVMILPKGFLQDFCYILLAKAHELASVQEYSSALKMYAIVDEELRISPNIPPIVKLMRLCRWEALVVEITQYLDEWPAHNARSNELAEACRACLSARQAGEALIPRLEVVERCVLMLLNAGPPTAVIGSPLDFLTKLDRHCGHVELAAAFAYACQDVVRQKNCRHVSRDAWDLVLPVFLKEATKRNSSGHAVHHSHRDSPANTGGLCTSSLWAFLSQLREPTMIYLALSLLARMHNVLKDDIKLDINVDYVDNSKGFIISVNLWPASISGPNSYSSRTVAEMLYRLLNHALKYNPINVGWLKVLGDLNYVMDHLSAALKAYLEAAVAATDFFSQPLPKMQIDDQVIRRMIKCCSSLQCHTQAAVLCQFLEEVDYATAFKCLGETKSGSCADAMDSYYECVWDTTLLEYLVHLHTKRGETHRKQLAIHTIGLLELNSNNNAEIQREAENVRKARFLRALAHQYVC</sequence>
<dbReference type="InterPro" id="IPR057980">
    <property type="entry name" value="TPR_INTS8"/>
</dbReference>
<dbReference type="GO" id="GO:0005694">
    <property type="term" value="C:chromosome"/>
    <property type="evidence" value="ECO:0007669"/>
    <property type="project" value="UniProtKB-SubCell"/>
</dbReference>
<keyword evidence="7" id="KW-1185">Reference proteome</keyword>
<reference evidence="8" key="1">
    <citation type="submission" date="2025-08" db="UniProtKB">
        <authorList>
            <consortium name="RefSeq"/>
        </authorList>
    </citation>
    <scope>IDENTIFICATION</scope>
    <source>
        <tissue evidence="8">Total insect</tissue>
    </source>
</reference>
<keyword evidence="5" id="KW-0539">Nucleus</keyword>
<evidence type="ECO:0000256" key="2">
    <source>
        <dbReference type="ARBA" id="ARBA00004286"/>
    </source>
</evidence>
<dbReference type="RefSeq" id="XP_034247354.1">
    <property type="nucleotide sequence ID" value="XM_034391463.1"/>
</dbReference>